<gene>
    <name evidence="2" type="ORF">Spa11_39570</name>
</gene>
<dbReference type="InterPro" id="IPR011044">
    <property type="entry name" value="Quino_amine_DH_bsu"/>
</dbReference>
<organism evidence="2 3">
    <name type="scientific">Botrimarina mediterranea</name>
    <dbReference type="NCBI Taxonomy" id="2528022"/>
    <lineage>
        <taxon>Bacteria</taxon>
        <taxon>Pseudomonadati</taxon>
        <taxon>Planctomycetota</taxon>
        <taxon>Planctomycetia</taxon>
        <taxon>Pirellulales</taxon>
        <taxon>Lacipirellulaceae</taxon>
        <taxon>Botrimarina</taxon>
    </lineage>
</organism>
<dbReference type="AlphaFoldDB" id="A0A518KD64"/>
<feature type="chain" id="PRO_5022048879" evidence="1">
    <location>
        <begin position="21"/>
        <end position="296"/>
    </location>
</feature>
<evidence type="ECO:0000256" key="1">
    <source>
        <dbReference type="SAM" id="SignalP"/>
    </source>
</evidence>
<dbReference type="RefSeq" id="WP_145115541.1">
    <property type="nucleotide sequence ID" value="NZ_CP036349.1"/>
</dbReference>
<keyword evidence="1" id="KW-0732">Signal</keyword>
<name>A0A518KD64_9BACT</name>
<sequence length="296" mass="32361" precursor="true">MTHAPFAVVLTLLVSAVVSAQELAPGQKLVGKLPAGPAAENSGIVASCNHDNLFWMQNDSGDEPRIYAVRRDATGYQSERYPDTPGVLIGGAINCDWEDIAVMEDGTLVVADVGDNRNDRRDLCVYLVPEPTPAAGRTTFMKKVFIRYPERASTPAPRDDFNYDCEAVFSLGDSLYFLTKHRSDTATKVYRLSDIAEGLTHELELLGRFELGGQAVGADALPDGSKLVVTTYDTIWLFDVEEADDPLRKPVARLPFNGDNVEAVCFDGPERVLFADEATALLYSADLADFAPYETE</sequence>
<accession>A0A518KD64</accession>
<reference evidence="2 3" key="1">
    <citation type="submission" date="2019-02" db="EMBL/GenBank/DDBJ databases">
        <title>Deep-cultivation of Planctomycetes and their phenomic and genomic characterization uncovers novel biology.</title>
        <authorList>
            <person name="Wiegand S."/>
            <person name="Jogler M."/>
            <person name="Boedeker C."/>
            <person name="Pinto D."/>
            <person name="Vollmers J."/>
            <person name="Rivas-Marin E."/>
            <person name="Kohn T."/>
            <person name="Peeters S.H."/>
            <person name="Heuer A."/>
            <person name="Rast P."/>
            <person name="Oberbeckmann S."/>
            <person name="Bunk B."/>
            <person name="Jeske O."/>
            <person name="Meyerdierks A."/>
            <person name="Storesund J.E."/>
            <person name="Kallscheuer N."/>
            <person name="Luecker S."/>
            <person name="Lage O.M."/>
            <person name="Pohl T."/>
            <person name="Merkel B.J."/>
            <person name="Hornburger P."/>
            <person name="Mueller R.-W."/>
            <person name="Bruemmer F."/>
            <person name="Labrenz M."/>
            <person name="Spormann A.M."/>
            <person name="Op den Camp H."/>
            <person name="Overmann J."/>
            <person name="Amann R."/>
            <person name="Jetten M.S.M."/>
            <person name="Mascher T."/>
            <person name="Medema M.H."/>
            <person name="Devos D.P."/>
            <person name="Kaster A.-K."/>
            <person name="Ovreas L."/>
            <person name="Rohde M."/>
            <person name="Galperin M.Y."/>
            <person name="Jogler C."/>
        </authorList>
    </citation>
    <scope>NUCLEOTIDE SEQUENCE [LARGE SCALE GENOMIC DNA]</scope>
    <source>
        <strain evidence="2 3">Spa11</strain>
    </source>
</reference>
<dbReference type="EMBL" id="CP036349">
    <property type="protein sequence ID" value="QDV75736.1"/>
    <property type="molecule type" value="Genomic_DNA"/>
</dbReference>
<evidence type="ECO:0000313" key="2">
    <source>
        <dbReference type="EMBL" id="QDV75736.1"/>
    </source>
</evidence>
<dbReference type="SUPFAM" id="SSF50969">
    <property type="entry name" value="YVTN repeat-like/Quinoprotein amine dehydrogenase"/>
    <property type="match status" value="1"/>
</dbReference>
<protein>
    <submittedName>
        <fullName evidence="2">Uncharacterized protein</fullName>
    </submittedName>
</protein>
<evidence type="ECO:0000313" key="3">
    <source>
        <dbReference type="Proteomes" id="UP000316426"/>
    </source>
</evidence>
<dbReference type="Proteomes" id="UP000316426">
    <property type="component" value="Chromosome"/>
</dbReference>
<dbReference type="KEGG" id="bmei:Spa11_39570"/>
<keyword evidence="3" id="KW-1185">Reference proteome</keyword>
<feature type="signal peptide" evidence="1">
    <location>
        <begin position="1"/>
        <end position="20"/>
    </location>
</feature>
<proteinExistence type="predicted"/>